<evidence type="ECO:0000256" key="1">
    <source>
        <dbReference type="SAM" id="MobiDB-lite"/>
    </source>
</evidence>
<dbReference type="AlphaFoldDB" id="A0AAW4BBL7"/>
<keyword evidence="4" id="KW-1185">Reference proteome</keyword>
<proteinExistence type="predicted"/>
<dbReference type="RefSeq" id="WP_194664398.1">
    <property type="nucleotide sequence ID" value="NZ_RDPI01000291.1"/>
</dbReference>
<feature type="compositionally biased region" description="Polar residues" evidence="1">
    <location>
        <begin position="35"/>
        <end position="44"/>
    </location>
</feature>
<evidence type="ECO:0000313" key="5">
    <source>
        <dbReference type="Proteomes" id="UP000786185"/>
    </source>
</evidence>
<feature type="region of interest" description="Disordered" evidence="1">
    <location>
        <begin position="18"/>
        <end position="80"/>
    </location>
</feature>
<sequence>MNTKQTTKQVASLAAATLQNPSASKTAKSLAGSVLAQSSSQKQTDGGLEEKASKVLRSSKYSDDTKSLAGSVLSQSNRKR</sequence>
<evidence type="ECO:0000313" key="4">
    <source>
        <dbReference type="Proteomes" id="UP000726136"/>
    </source>
</evidence>
<name>A0AAW4BBL7_VIBAN</name>
<evidence type="ECO:0000313" key="3">
    <source>
        <dbReference type="EMBL" id="MBF4434307.1"/>
    </source>
</evidence>
<dbReference type="EMBL" id="SCLC01000004">
    <property type="protein sequence ID" value="MBF4434307.1"/>
    <property type="molecule type" value="Genomic_DNA"/>
</dbReference>
<dbReference type="Proteomes" id="UP000726136">
    <property type="component" value="Unassembled WGS sequence"/>
</dbReference>
<dbReference type="Proteomes" id="UP000786185">
    <property type="component" value="Unassembled WGS sequence"/>
</dbReference>
<evidence type="ECO:0008006" key="6">
    <source>
        <dbReference type="Google" id="ProtNLM"/>
    </source>
</evidence>
<feature type="compositionally biased region" description="Polar residues" evidence="1">
    <location>
        <begin position="18"/>
        <end position="27"/>
    </location>
</feature>
<gene>
    <name evidence="2" type="ORF">EAY46_22260</name>
    <name evidence="3" type="ORF">ERJ77_07290</name>
</gene>
<accession>A0AAW4BBL7</accession>
<comment type="caution">
    <text evidence="3">The sequence shown here is derived from an EMBL/GenBank/DDBJ whole genome shotgun (WGS) entry which is preliminary data.</text>
</comment>
<dbReference type="EMBL" id="RDPI01000291">
    <property type="protein sequence ID" value="MBF4375720.1"/>
    <property type="molecule type" value="Genomic_DNA"/>
</dbReference>
<protein>
    <recommendedName>
        <fullName evidence="6">SMP domain-containing protein</fullName>
    </recommendedName>
</protein>
<reference evidence="3 4" key="1">
    <citation type="journal article" date="2021" name="PeerJ">
        <title>Analysis of 44 Vibrio anguillarum genomes reveals high genetic diversity.</title>
        <authorList>
            <person name="Hansen M.J."/>
            <person name="Dalsgaard I."/>
        </authorList>
    </citation>
    <scope>NUCLEOTIDE SEQUENCE</scope>
    <source>
        <strain evidence="2 4">040915-1/1B</strain>
        <strain evidence="3">850617-1/1</strain>
    </source>
</reference>
<evidence type="ECO:0000313" key="2">
    <source>
        <dbReference type="EMBL" id="MBF4375720.1"/>
    </source>
</evidence>
<organism evidence="3 5">
    <name type="scientific">Vibrio anguillarum</name>
    <name type="common">Listonella anguillarum</name>
    <dbReference type="NCBI Taxonomy" id="55601"/>
    <lineage>
        <taxon>Bacteria</taxon>
        <taxon>Pseudomonadati</taxon>
        <taxon>Pseudomonadota</taxon>
        <taxon>Gammaproteobacteria</taxon>
        <taxon>Vibrionales</taxon>
        <taxon>Vibrionaceae</taxon>
        <taxon>Vibrio</taxon>
    </lineage>
</organism>